<sequence length="167" mass="17889">MIARGVLMLVDAGRKLQSVQMRITASEVKGGLEHFEPYGFTSHPKAGAEGIVVFLGGDRSHGAVICLSDRRFRLKALEPGEVALYSDEGDSIVFKRGRVVEVTTQTYRVNTDRYEVVAPGGMRFTTPTLDVSGSAAVAGDVTVGNISFRGHGHKEVKRGEEVSGGPV</sequence>
<gene>
    <name evidence="2" type="ORF">BIZ92_15255</name>
</gene>
<feature type="domain" description="Bacteriophage Mu Gp45 N-terminal" evidence="1">
    <location>
        <begin position="4"/>
        <end position="71"/>
    </location>
</feature>
<evidence type="ECO:0000259" key="1">
    <source>
        <dbReference type="Pfam" id="PF06890"/>
    </source>
</evidence>
<dbReference type="EMBL" id="MJMN01000046">
    <property type="protein sequence ID" value="OMG79370.1"/>
    <property type="molecule type" value="Genomic_DNA"/>
</dbReference>
<dbReference type="AlphaFoldDB" id="A0A1R1JMK9"/>
<dbReference type="OrthoDB" id="9802994at2"/>
<dbReference type="Pfam" id="PF06890">
    <property type="entry name" value="Phage_Mu_Gp45"/>
    <property type="match status" value="1"/>
</dbReference>
<evidence type="ECO:0000313" key="2">
    <source>
        <dbReference type="EMBL" id="OMG79370.1"/>
    </source>
</evidence>
<dbReference type="InterPro" id="IPR053861">
    <property type="entry name" value="Phage_Mu_Gp45_N"/>
</dbReference>
<protein>
    <recommendedName>
        <fullName evidence="1">Bacteriophage Mu Gp45 N-terminal domain-containing protein</fullName>
    </recommendedName>
</protein>
<dbReference type="NCBIfam" id="TIGR01644">
    <property type="entry name" value="phage_P2_V"/>
    <property type="match status" value="1"/>
</dbReference>
<proteinExistence type="predicted"/>
<organism evidence="2 3">
    <name type="scientific">Alcaligenes xylosoxydans xylosoxydans</name>
    <name type="common">Achromobacter xylosoxidans</name>
    <dbReference type="NCBI Taxonomy" id="85698"/>
    <lineage>
        <taxon>Bacteria</taxon>
        <taxon>Pseudomonadati</taxon>
        <taxon>Pseudomonadota</taxon>
        <taxon>Betaproteobacteria</taxon>
        <taxon>Burkholderiales</taxon>
        <taxon>Alcaligenaceae</taxon>
        <taxon>Achromobacter</taxon>
    </lineage>
</organism>
<comment type="caution">
    <text evidence="2">The sequence shown here is derived from an EMBL/GenBank/DDBJ whole genome shotgun (WGS) entry which is preliminary data.</text>
</comment>
<accession>A0A1R1JMK9</accession>
<dbReference type="InterPro" id="IPR014462">
    <property type="entry name" value="Phage_Mu_Gp45"/>
</dbReference>
<name>A0A1R1JMK9_ALCXX</name>
<dbReference type="InterPro" id="IPR013046">
    <property type="entry name" value="GpV/Gp45"/>
</dbReference>
<dbReference type="PIRSF" id="PIRSF012337">
    <property type="entry name" value="gp45"/>
    <property type="match status" value="1"/>
</dbReference>
<evidence type="ECO:0000313" key="3">
    <source>
        <dbReference type="Proteomes" id="UP000187251"/>
    </source>
</evidence>
<reference evidence="2 3" key="1">
    <citation type="submission" date="2016-09" db="EMBL/GenBank/DDBJ databases">
        <title>Phylogenomics of Achromobacter.</title>
        <authorList>
            <person name="Jeukens J."/>
            <person name="Freschi L."/>
            <person name="Vincent A.T."/>
            <person name="Emond-Rheault J.-G."/>
            <person name="Kukavica-Ibrulj I."/>
            <person name="Charette S.J."/>
            <person name="Levesque R.C."/>
        </authorList>
    </citation>
    <scope>NUCLEOTIDE SEQUENCE [LARGE SCALE GENOMIC DNA]</scope>
    <source>
        <strain evidence="2 3">AUS488</strain>
    </source>
</reference>
<dbReference type="Proteomes" id="UP000187251">
    <property type="component" value="Unassembled WGS sequence"/>
</dbReference>